<accession>A0A821PFH4</accession>
<gene>
    <name evidence="2" type="ORF">PMACD_LOCUS3608</name>
</gene>
<dbReference type="Proteomes" id="UP000663880">
    <property type="component" value="Unassembled WGS sequence"/>
</dbReference>
<proteinExistence type="predicted"/>
<sequence>MSGKVVVVTGASGGIGFETALELARRGAKVIIACRSHQNGERAVRIISKVAKNKRVRYIHLDLTSLASIRKFCDELKASEAKLDVLINNAGAICTKRQRTTDGLLKDEQINYFGPFLLTILLVPMLKRVASSRVVLVSSAWHKLGRIERVNDENVGYIQAYATSKLCNILFCKELARRLKGTGVVVNSLNPGQVNTSLYRSSTVLEKLRSLVLYFFFKTPSEGAQTSVYLAVSDECDTASGRYFEDCKEVMPSSKTDDDDTASHLWVMSEELVGLKPDELADVTISKG</sequence>
<name>A0A821PFH4_9NEOP</name>
<reference evidence="2" key="1">
    <citation type="submission" date="2021-02" db="EMBL/GenBank/DDBJ databases">
        <authorList>
            <person name="Steward A R."/>
        </authorList>
    </citation>
    <scope>NUCLEOTIDE SEQUENCE</scope>
</reference>
<comment type="caution">
    <text evidence="2">The sequence shown here is derived from an EMBL/GenBank/DDBJ whole genome shotgun (WGS) entry which is preliminary data.</text>
</comment>
<evidence type="ECO:0000256" key="1">
    <source>
        <dbReference type="ARBA" id="ARBA00023002"/>
    </source>
</evidence>
<keyword evidence="3" id="KW-1185">Reference proteome</keyword>
<evidence type="ECO:0008006" key="4">
    <source>
        <dbReference type="Google" id="ProtNLM"/>
    </source>
</evidence>
<dbReference type="Pfam" id="PF00106">
    <property type="entry name" value="adh_short"/>
    <property type="match status" value="1"/>
</dbReference>
<organism evidence="2 3">
    <name type="scientific">Pieris macdunnoughi</name>
    <dbReference type="NCBI Taxonomy" id="345717"/>
    <lineage>
        <taxon>Eukaryota</taxon>
        <taxon>Metazoa</taxon>
        <taxon>Ecdysozoa</taxon>
        <taxon>Arthropoda</taxon>
        <taxon>Hexapoda</taxon>
        <taxon>Insecta</taxon>
        <taxon>Pterygota</taxon>
        <taxon>Neoptera</taxon>
        <taxon>Endopterygota</taxon>
        <taxon>Lepidoptera</taxon>
        <taxon>Glossata</taxon>
        <taxon>Ditrysia</taxon>
        <taxon>Papilionoidea</taxon>
        <taxon>Pieridae</taxon>
        <taxon>Pierinae</taxon>
        <taxon>Pieris</taxon>
    </lineage>
</organism>
<evidence type="ECO:0000313" key="3">
    <source>
        <dbReference type="Proteomes" id="UP000663880"/>
    </source>
</evidence>
<dbReference type="InterPro" id="IPR036291">
    <property type="entry name" value="NAD(P)-bd_dom_sf"/>
</dbReference>
<keyword evidence="1" id="KW-0560">Oxidoreductase</keyword>
<protein>
    <recommendedName>
        <fullName evidence="4">Retinol dehydrogenase 14</fullName>
    </recommendedName>
</protein>
<dbReference type="PANTHER" id="PTHR43157">
    <property type="entry name" value="PHOSPHATIDYLINOSITOL-GLYCAN BIOSYNTHESIS CLASS F PROTEIN-RELATED"/>
    <property type="match status" value="1"/>
</dbReference>
<dbReference type="EMBL" id="CAJOBZ010000006">
    <property type="protein sequence ID" value="CAF4803824.1"/>
    <property type="molecule type" value="Genomic_DNA"/>
</dbReference>
<dbReference type="CDD" id="cd05327">
    <property type="entry name" value="retinol-DH_like_SDR_c_like"/>
    <property type="match status" value="1"/>
</dbReference>
<dbReference type="GO" id="GO:0016491">
    <property type="term" value="F:oxidoreductase activity"/>
    <property type="evidence" value="ECO:0007669"/>
    <property type="project" value="UniProtKB-KW"/>
</dbReference>
<dbReference type="PRINTS" id="PR00081">
    <property type="entry name" value="GDHRDH"/>
</dbReference>
<evidence type="ECO:0000313" key="2">
    <source>
        <dbReference type="EMBL" id="CAF4803824.1"/>
    </source>
</evidence>
<dbReference type="AlphaFoldDB" id="A0A821PFH4"/>
<dbReference type="OrthoDB" id="191139at2759"/>
<dbReference type="InterPro" id="IPR002347">
    <property type="entry name" value="SDR_fam"/>
</dbReference>
<dbReference type="Gene3D" id="3.40.50.720">
    <property type="entry name" value="NAD(P)-binding Rossmann-like Domain"/>
    <property type="match status" value="1"/>
</dbReference>
<dbReference type="PANTHER" id="PTHR43157:SF31">
    <property type="entry name" value="PHOSPHATIDYLINOSITOL-GLYCAN BIOSYNTHESIS CLASS F PROTEIN"/>
    <property type="match status" value="1"/>
</dbReference>
<dbReference type="SUPFAM" id="SSF51735">
    <property type="entry name" value="NAD(P)-binding Rossmann-fold domains"/>
    <property type="match status" value="1"/>
</dbReference>